<reference evidence="3 4" key="1">
    <citation type="submission" date="2016-12" db="EMBL/GenBank/DDBJ databases">
        <title>Genomic comparison of strains in the 'Actinomyces naeslundii' group.</title>
        <authorList>
            <person name="Mughal S.R."/>
            <person name="Do T."/>
            <person name="Gilbert S.C."/>
            <person name="Witherden E.A."/>
            <person name="Didelot X."/>
            <person name="Beighton D."/>
        </authorList>
    </citation>
    <scope>NUCLEOTIDE SEQUENCE [LARGE SCALE GENOMIC DNA]</scope>
    <source>
        <strain evidence="3 4">P6N</strain>
    </source>
</reference>
<feature type="chain" id="PRO_5012660758" evidence="2">
    <location>
        <begin position="16"/>
        <end position="134"/>
    </location>
</feature>
<dbReference type="OrthoDB" id="3260611at2"/>
<keyword evidence="3" id="KW-0762">Sugar transport</keyword>
<keyword evidence="1" id="KW-1133">Transmembrane helix</keyword>
<keyword evidence="1" id="KW-0812">Transmembrane</keyword>
<dbReference type="EMBL" id="MSKL01000007">
    <property type="protein sequence ID" value="OLO50493.1"/>
    <property type="molecule type" value="Genomic_DNA"/>
</dbReference>
<feature type="transmembrane region" description="Helical" evidence="1">
    <location>
        <begin position="74"/>
        <end position="92"/>
    </location>
</feature>
<comment type="caution">
    <text evidence="3">The sequence shown here is derived from an EMBL/GenBank/DDBJ whole genome shotgun (WGS) entry which is preliminary data.</text>
</comment>
<accession>A0A1Q8VQX9</accession>
<protein>
    <submittedName>
        <fullName evidence="3">PTS sugar transporter</fullName>
    </submittedName>
</protein>
<keyword evidence="1" id="KW-0472">Membrane</keyword>
<evidence type="ECO:0000313" key="4">
    <source>
        <dbReference type="Proteomes" id="UP000186394"/>
    </source>
</evidence>
<feature type="transmembrane region" description="Helical" evidence="1">
    <location>
        <begin position="25"/>
        <end position="44"/>
    </location>
</feature>
<evidence type="ECO:0000256" key="1">
    <source>
        <dbReference type="SAM" id="Phobius"/>
    </source>
</evidence>
<name>A0A1Q8VQX9_9ACTO</name>
<keyword evidence="2" id="KW-0732">Signal</keyword>
<proteinExistence type="predicted"/>
<feature type="signal peptide" evidence="2">
    <location>
        <begin position="1"/>
        <end position="15"/>
    </location>
</feature>
<gene>
    <name evidence="3" type="ORF">BKH28_03460</name>
</gene>
<evidence type="ECO:0000313" key="3">
    <source>
        <dbReference type="EMBL" id="OLO50493.1"/>
    </source>
</evidence>
<dbReference type="AlphaFoldDB" id="A0A1Q8VQX9"/>
<organism evidence="3 4">
    <name type="scientific">Actinomyces oris</name>
    <dbReference type="NCBI Taxonomy" id="544580"/>
    <lineage>
        <taxon>Bacteria</taxon>
        <taxon>Bacillati</taxon>
        <taxon>Actinomycetota</taxon>
        <taxon>Actinomycetes</taxon>
        <taxon>Actinomycetales</taxon>
        <taxon>Actinomycetaceae</taxon>
        <taxon>Actinomyces</taxon>
    </lineage>
</organism>
<evidence type="ECO:0000256" key="2">
    <source>
        <dbReference type="SAM" id="SignalP"/>
    </source>
</evidence>
<dbReference type="Proteomes" id="UP000186394">
    <property type="component" value="Unassembled WGS sequence"/>
</dbReference>
<keyword evidence="3" id="KW-0813">Transport</keyword>
<feature type="transmembrane region" description="Helical" evidence="1">
    <location>
        <begin position="98"/>
        <end position="121"/>
    </location>
</feature>
<sequence length="134" mass="13749">MIAMLSAVSASPVLAAVSSTSSGVTFVAGVVGGLAAGIILYLLVYRYSARRLPEVRAEEAPELLKKLGERQTSFVCALPTGIMVGFMLPAASHLSAGPLLLVVHFMGAAMIGVSVVGVAWLTPRLRAARNAAAA</sequence>